<dbReference type="PANTHER" id="PTHR28674:SF1">
    <property type="entry name" value="NOP PROTEIN CHAPERONE 1"/>
    <property type="match status" value="1"/>
</dbReference>
<organism evidence="2 3">
    <name type="scientific">Heterocephalus glaber</name>
    <name type="common">Naked mole rat</name>
    <dbReference type="NCBI Taxonomy" id="10181"/>
    <lineage>
        <taxon>Eukaryota</taxon>
        <taxon>Metazoa</taxon>
        <taxon>Chordata</taxon>
        <taxon>Craniata</taxon>
        <taxon>Vertebrata</taxon>
        <taxon>Euteleostomi</taxon>
        <taxon>Mammalia</taxon>
        <taxon>Eutheria</taxon>
        <taxon>Euarchontoglires</taxon>
        <taxon>Glires</taxon>
        <taxon>Rodentia</taxon>
        <taxon>Hystricomorpha</taxon>
        <taxon>Bathyergidae</taxon>
        <taxon>Heterocephalus</taxon>
    </lineage>
</organism>
<evidence type="ECO:0000313" key="3">
    <source>
        <dbReference type="Proteomes" id="UP000006813"/>
    </source>
</evidence>
<protein>
    <submittedName>
        <fullName evidence="2">Uncharacterized protein</fullName>
    </submittedName>
</protein>
<dbReference type="STRING" id="10181.G5B1G9"/>
<dbReference type="FunCoup" id="G5B1G9">
    <property type="interactions" value="231"/>
</dbReference>
<dbReference type="AlphaFoldDB" id="G5B1G9"/>
<gene>
    <name evidence="2" type="ORF">GW7_03630</name>
</gene>
<reference evidence="2 3" key="1">
    <citation type="journal article" date="2011" name="Nature">
        <title>Genome sequencing reveals insights into physiology and longevity of the naked mole rat.</title>
        <authorList>
            <person name="Kim E.B."/>
            <person name="Fang X."/>
            <person name="Fushan A.A."/>
            <person name="Huang Z."/>
            <person name="Lobanov A.V."/>
            <person name="Han L."/>
            <person name="Marino S.M."/>
            <person name="Sun X."/>
            <person name="Turanov A.A."/>
            <person name="Yang P."/>
            <person name="Yim S.H."/>
            <person name="Zhao X."/>
            <person name="Kasaikina M.V."/>
            <person name="Stoletzki N."/>
            <person name="Peng C."/>
            <person name="Polak P."/>
            <person name="Xiong Z."/>
            <person name="Kiezun A."/>
            <person name="Zhu Y."/>
            <person name="Chen Y."/>
            <person name="Kryukov G.V."/>
            <person name="Zhang Q."/>
            <person name="Peshkin L."/>
            <person name="Yang L."/>
            <person name="Bronson R.T."/>
            <person name="Buffenstein R."/>
            <person name="Wang B."/>
            <person name="Han C."/>
            <person name="Li Q."/>
            <person name="Chen L."/>
            <person name="Zhao W."/>
            <person name="Sunyaev S.R."/>
            <person name="Park T.J."/>
            <person name="Zhang G."/>
            <person name="Wang J."/>
            <person name="Gladyshev V.N."/>
        </authorList>
    </citation>
    <scope>NUCLEOTIDE SEQUENCE [LARGE SCALE GENOMIC DNA]</scope>
</reference>
<dbReference type="eggNOG" id="ENOG502S6C1">
    <property type="taxonomic scope" value="Eukaryota"/>
</dbReference>
<dbReference type="InterPro" id="IPR027921">
    <property type="entry name" value="NOPCHAP1"/>
</dbReference>
<feature type="compositionally biased region" description="Basic and acidic residues" evidence="1">
    <location>
        <begin position="28"/>
        <end position="42"/>
    </location>
</feature>
<proteinExistence type="predicted"/>
<dbReference type="GO" id="GO:0062064">
    <property type="term" value="F:box C/D methylation guide snoRNP complex binding"/>
    <property type="evidence" value="ECO:0007669"/>
    <property type="project" value="TreeGrafter"/>
</dbReference>
<feature type="region of interest" description="Disordered" evidence="1">
    <location>
        <begin position="250"/>
        <end position="309"/>
    </location>
</feature>
<dbReference type="GO" id="GO:0000492">
    <property type="term" value="P:box C/D snoRNP assembly"/>
    <property type="evidence" value="ECO:0007669"/>
    <property type="project" value="InterPro"/>
</dbReference>
<evidence type="ECO:0000313" key="2">
    <source>
        <dbReference type="EMBL" id="EHB03130.1"/>
    </source>
</evidence>
<dbReference type="PANTHER" id="PTHR28674">
    <property type="entry name" value="SIMILAR TO DNA SEGMENT, CHR 10, WAYNE STATE UNIVERSITY 102,-EXPRESSED"/>
    <property type="match status" value="1"/>
</dbReference>
<dbReference type="EMBL" id="JH167942">
    <property type="protein sequence ID" value="EHB03130.1"/>
    <property type="molecule type" value="Genomic_DNA"/>
</dbReference>
<evidence type="ECO:0000256" key="1">
    <source>
        <dbReference type="SAM" id="MobiDB-lite"/>
    </source>
</evidence>
<sequence length="309" mass="34038">MNESGRGDSPAFPNPATYEKGWPPWGRAARDAARPPDEKPDRQTGSGWDHWVIQLHPPNLPPGQPFSAATMGLEGQGATVGYKRGRFWPLRRARTGQDDRPFSSRARIASPEPRLLLPPTTQRNLLNGDIRACACAADAPTRTGLWECSAISVSKELLTVGNGQGGIWDKLLINSKPNSRKSSALQTVRIERSPLLDQVQNFLPQMARANEKLRKEMEATPPEHFNIENIDRTLGKVIQMDVVLFEMNQADSKEKDSSGESSQDSSEDSSESEDGDDRVTMDNIKLPNSEGGKGKIEVLDSPATKNKEQ</sequence>
<name>G5B1G9_HETGA</name>
<dbReference type="Proteomes" id="UP000006813">
    <property type="component" value="Unassembled WGS sequence"/>
</dbReference>
<accession>G5B1G9</accession>
<feature type="region of interest" description="Disordered" evidence="1">
    <location>
        <begin position="1"/>
        <end position="48"/>
    </location>
</feature>
<dbReference type="Pfam" id="PF15370">
    <property type="entry name" value="NOPCHAP1"/>
    <property type="match status" value="1"/>
</dbReference>
<feature type="compositionally biased region" description="Acidic residues" evidence="1">
    <location>
        <begin position="265"/>
        <end position="276"/>
    </location>
</feature>
<dbReference type="InParanoid" id="G5B1G9"/>